<sequence>MNLGDPELELIDPTPNVHSLFIHFDKMFFWTKLESRAVVRWSKRMYSCAGICSYEGRAGLCDIALSEPLLKLRPRKDLVETLLHEMIHAFLFVTNRDQDRDGHGPNFKAHMHRINKSAGLNISIYHSFHDEVHLYQTHWWRCNGPCQTLRPHFGIVRRTTNRVPGPSDYWWKDHLRRCGGKFIKIKEPEKVEKPKGKKTTTTKPKEDITKYITNNIKTINNVPNNNKPVLKDSSNVPANTKTNINGFSTVVVSKKGGVLVPKPPPKPIPVFTGSGKTLVNNNSGSRPHTEGVTETVRNIWANKQIPTKEPVKTINSKDTGTFKEPAGGVGLANFKKHKAQSTDLQSPPKKMKKIEDYFNASTILKDLYGDDYKLTQSSTSTKLVAVNVKIDLVDCPVCSRKFRNEEINRHLDECLNKDIIEKLSKDGIKSEYENQPSLKRPDKPNIDKSKLREIVGVIQTIPKFIPHPEFTPLAESTHNNIIDLTKTNSATSTDIKTEKPDRNTPDKIDLIDLTYLDYDAFHNNNVMKEKRKTESEAALQSENLVKKVSALVNELDEAIKSNINNKRRHTVGLITMDRGDSLSNVVEKDEDLAKAGCSKDEEVFGQYCPCCGKQFDKPVEEHLDECLIFFNNNTTIPDEGASTSFTNTSIEDEEDDIFDESQVLNETGTKTPCPCCMKMVEQDDMNSHLDECLLK</sequence>
<keyword evidence="2" id="KW-1185">Reference proteome</keyword>
<evidence type="ECO:0000313" key="1">
    <source>
        <dbReference type="EMBL" id="KAJ8730520.1"/>
    </source>
</evidence>
<gene>
    <name evidence="1" type="ORF">PYW08_001933</name>
</gene>
<accession>A0ACC2R1A3</accession>
<proteinExistence type="predicted"/>
<name>A0ACC2R1A3_9NEOP</name>
<evidence type="ECO:0000313" key="2">
    <source>
        <dbReference type="Proteomes" id="UP001231649"/>
    </source>
</evidence>
<protein>
    <submittedName>
        <fullName evidence="1">Uncharacterized protein</fullName>
    </submittedName>
</protein>
<organism evidence="1 2">
    <name type="scientific">Mythimna loreyi</name>
    <dbReference type="NCBI Taxonomy" id="667449"/>
    <lineage>
        <taxon>Eukaryota</taxon>
        <taxon>Metazoa</taxon>
        <taxon>Ecdysozoa</taxon>
        <taxon>Arthropoda</taxon>
        <taxon>Hexapoda</taxon>
        <taxon>Insecta</taxon>
        <taxon>Pterygota</taxon>
        <taxon>Neoptera</taxon>
        <taxon>Endopterygota</taxon>
        <taxon>Lepidoptera</taxon>
        <taxon>Glossata</taxon>
        <taxon>Ditrysia</taxon>
        <taxon>Noctuoidea</taxon>
        <taxon>Noctuidae</taxon>
        <taxon>Noctuinae</taxon>
        <taxon>Hadenini</taxon>
        <taxon>Mythimna</taxon>
    </lineage>
</organism>
<comment type="caution">
    <text evidence="1">The sequence shown here is derived from an EMBL/GenBank/DDBJ whole genome shotgun (WGS) entry which is preliminary data.</text>
</comment>
<dbReference type="EMBL" id="CM056788">
    <property type="protein sequence ID" value="KAJ8730520.1"/>
    <property type="molecule type" value="Genomic_DNA"/>
</dbReference>
<reference evidence="1" key="1">
    <citation type="submission" date="2023-03" db="EMBL/GenBank/DDBJ databases">
        <title>Chromosome-level genomes of two armyworms, Mythimna separata and Mythimna loreyi, provide insights into the biosynthesis and reception of sex pheromones.</title>
        <authorList>
            <person name="Zhao H."/>
        </authorList>
    </citation>
    <scope>NUCLEOTIDE SEQUENCE</scope>
    <source>
        <strain evidence="1">BeijingLab</strain>
    </source>
</reference>
<dbReference type="Proteomes" id="UP001231649">
    <property type="component" value="Chromosome 12"/>
</dbReference>